<feature type="region of interest" description="Disordered" evidence="1">
    <location>
        <begin position="87"/>
        <end position="109"/>
    </location>
</feature>
<dbReference type="EMBL" id="ML977627">
    <property type="protein sequence ID" value="KAF1996286.1"/>
    <property type="molecule type" value="Genomic_DNA"/>
</dbReference>
<evidence type="ECO:0000313" key="2">
    <source>
        <dbReference type="EMBL" id="KAF1996286.1"/>
    </source>
</evidence>
<protein>
    <submittedName>
        <fullName evidence="2">Uncharacterized protein</fullName>
    </submittedName>
</protein>
<proteinExistence type="predicted"/>
<dbReference type="Proteomes" id="UP000799779">
    <property type="component" value="Unassembled WGS sequence"/>
</dbReference>
<feature type="compositionally biased region" description="Basic and acidic residues" evidence="1">
    <location>
        <begin position="99"/>
        <end position="109"/>
    </location>
</feature>
<dbReference type="AlphaFoldDB" id="A0A6A5WF78"/>
<reference evidence="2" key="1">
    <citation type="journal article" date="2020" name="Stud. Mycol.">
        <title>101 Dothideomycetes genomes: a test case for predicting lifestyles and emergence of pathogens.</title>
        <authorList>
            <person name="Haridas S."/>
            <person name="Albert R."/>
            <person name="Binder M."/>
            <person name="Bloem J."/>
            <person name="Labutti K."/>
            <person name="Salamov A."/>
            <person name="Andreopoulos B."/>
            <person name="Baker S."/>
            <person name="Barry K."/>
            <person name="Bills G."/>
            <person name="Bluhm B."/>
            <person name="Cannon C."/>
            <person name="Castanera R."/>
            <person name="Culley D."/>
            <person name="Daum C."/>
            <person name="Ezra D."/>
            <person name="Gonzalez J."/>
            <person name="Henrissat B."/>
            <person name="Kuo A."/>
            <person name="Liang C."/>
            <person name="Lipzen A."/>
            <person name="Lutzoni F."/>
            <person name="Magnuson J."/>
            <person name="Mondo S."/>
            <person name="Nolan M."/>
            <person name="Ohm R."/>
            <person name="Pangilinan J."/>
            <person name="Park H.-J."/>
            <person name="Ramirez L."/>
            <person name="Alfaro M."/>
            <person name="Sun H."/>
            <person name="Tritt A."/>
            <person name="Yoshinaga Y."/>
            <person name="Zwiers L.-H."/>
            <person name="Turgeon B."/>
            <person name="Goodwin S."/>
            <person name="Spatafora J."/>
            <person name="Crous P."/>
            <person name="Grigoriev I."/>
        </authorList>
    </citation>
    <scope>NUCLEOTIDE SEQUENCE</scope>
    <source>
        <strain evidence="2">CBS 123094</strain>
    </source>
</reference>
<sequence length="109" mass="11984">MKIDERERVKRDGAGAGIMNRLLTGGAATIFTTKRARLKDDQAVQATGGMHKLHLSPVRKGSRCLVRQLRSGPITPNDARAPLFQSVPRTTSRSAHVGKPVERYEDIHA</sequence>
<evidence type="ECO:0000313" key="3">
    <source>
        <dbReference type="Proteomes" id="UP000799779"/>
    </source>
</evidence>
<gene>
    <name evidence="2" type="ORF">P154DRAFT_322878</name>
</gene>
<evidence type="ECO:0000256" key="1">
    <source>
        <dbReference type="SAM" id="MobiDB-lite"/>
    </source>
</evidence>
<name>A0A6A5WF78_9PLEO</name>
<accession>A0A6A5WF78</accession>
<organism evidence="2 3">
    <name type="scientific">Amniculicola lignicola CBS 123094</name>
    <dbReference type="NCBI Taxonomy" id="1392246"/>
    <lineage>
        <taxon>Eukaryota</taxon>
        <taxon>Fungi</taxon>
        <taxon>Dikarya</taxon>
        <taxon>Ascomycota</taxon>
        <taxon>Pezizomycotina</taxon>
        <taxon>Dothideomycetes</taxon>
        <taxon>Pleosporomycetidae</taxon>
        <taxon>Pleosporales</taxon>
        <taxon>Amniculicolaceae</taxon>
        <taxon>Amniculicola</taxon>
    </lineage>
</organism>
<keyword evidence="3" id="KW-1185">Reference proteome</keyword>